<dbReference type="InterPro" id="IPR029032">
    <property type="entry name" value="AhpD-like"/>
</dbReference>
<dbReference type="PANTHER" id="PTHR34846">
    <property type="entry name" value="4-CARBOXYMUCONOLACTONE DECARBOXYLASE FAMILY PROTEIN (AFU_ORTHOLOGUE AFUA_6G11590)"/>
    <property type="match status" value="1"/>
</dbReference>
<dbReference type="SUPFAM" id="SSF69118">
    <property type="entry name" value="AhpD-like"/>
    <property type="match status" value="1"/>
</dbReference>
<evidence type="ECO:0000313" key="3">
    <source>
        <dbReference type="Proteomes" id="UP000270299"/>
    </source>
</evidence>
<reference evidence="2 3" key="1">
    <citation type="submission" date="2018-10" db="EMBL/GenBank/DDBJ databases">
        <authorList>
            <person name="Li J."/>
        </authorList>
    </citation>
    <scope>NUCLEOTIDE SEQUENCE [LARGE SCALE GENOMIC DNA]</scope>
    <source>
        <strain evidence="2 3">CCTCC AB209002</strain>
    </source>
</reference>
<evidence type="ECO:0000259" key="1">
    <source>
        <dbReference type="Pfam" id="PF02627"/>
    </source>
</evidence>
<feature type="domain" description="Carboxymuconolactone decarboxylase-like" evidence="1">
    <location>
        <begin position="21"/>
        <end position="99"/>
    </location>
</feature>
<gene>
    <name evidence="2" type="ORF">D9V29_00390</name>
</gene>
<dbReference type="InterPro" id="IPR004675">
    <property type="entry name" value="AhpD_core"/>
</dbReference>
<organism evidence="2 3">
    <name type="scientific">Mycetocola manganoxydans</name>
    <dbReference type="NCBI Taxonomy" id="699879"/>
    <lineage>
        <taxon>Bacteria</taxon>
        <taxon>Bacillati</taxon>
        <taxon>Actinomycetota</taxon>
        <taxon>Actinomycetes</taxon>
        <taxon>Micrococcales</taxon>
        <taxon>Microbacteriaceae</taxon>
        <taxon>Mycetocola</taxon>
    </lineage>
</organism>
<protein>
    <submittedName>
        <fullName evidence="2">Carboxymuconolactone decarboxylase family protein</fullName>
    </submittedName>
</protein>
<accession>A0A3L7A1E8</accession>
<dbReference type="EMBL" id="RCUV01000001">
    <property type="protein sequence ID" value="RLP73795.1"/>
    <property type="molecule type" value="Genomic_DNA"/>
</dbReference>
<sequence>MTTAARVHLSKTRPSAYEKLAAFSKEVGELARAAGMEPLLCELVQMRASQINGCAYCLRVHTKRSLELGETAERMTMLSAWRDAGLYSERERAALALTEAITLVSQGNVSDEVYEASRDVFDEEEFATLSWMIISINTFNRVAVTSRYLVDPE</sequence>
<dbReference type="Gene3D" id="1.20.1290.10">
    <property type="entry name" value="AhpD-like"/>
    <property type="match status" value="1"/>
</dbReference>
<dbReference type="Proteomes" id="UP000270299">
    <property type="component" value="Unassembled WGS sequence"/>
</dbReference>
<dbReference type="Pfam" id="PF02627">
    <property type="entry name" value="CMD"/>
    <property type="match status" value="1"/>
</dbReference>
<name>A0A3L7A1E8_9MICO</name>
<dbReference type="RefSeq" id="WP_121671345.1">
    <property type="nucleotide sequence ID" value="NZ_BMXM01000002.1"/>
</dbReference>
<dbReference type="AlphaFoldDB" id="A0A3L7A1E8"/>
<proteinExistence type="predicted"/>
<dbReference type="NCBIfam" id="TIGR00778">
    <property type="entry name" value="ahpD_dom"/>
    <property type="match status" value="1"/>
</dbReference>
<dbReference type="InterPro" id="IPR003779">
    <property type="entry name" value="CMD-like"/>
</dbReference>
<dbReference type="PANTHER" id="PTHR34846:SF10">
    <property type="entry name" value="CYTOPLASMIC PROTEIN"/>
    <property type="match status" value="1"/>
</dbReference>
<dbReference type="OrthoDB" id="9801997at2"/>
<comment type="caution">
    <text evidence="2">The sequence shown here is derived from an EMBL/GenBank/DDBJ whole genome shotgun (WGS) entry which is preliminary data.</text>
</comment>
<evidence type="ECO:0000313" key="2">
    <source>
        <dbReference type="EMBL" id="RLP73795.1"/>
    </source>
</evidence>
<keyword evidence="3" id="KW-1185">Reference proteome</keyword>
<dbReference type="GO" id="GO:0051920">
    <property type="term" value="F:peroxiredoxin activity"/>
    <property type="evidence" value="ECO:0007669"/>
    <property type="project" value="InterPro"/>
</dbReference>